<dbReference type="eggNOG" id="COG1934">
    <property type="taxonomic scope" value="Bacteria"/>
</dbReference>
<keyword evidence="2" id="KW-0732">Signal</keyword>
<dbReference type="OrthoDB" id="5294855at2"/>
<dbReference type="STRING" id="395495.Lcho_4227"/>
<dbReference type="GO" id="GO:0015920">
    <property type="term" value="P:lipopolysaccharide transport"/>
    <property type="evidence" value="ECO:0007669"/>
    <property type="project" value="UniProtKB-UniRule"/>
</dbReference>
<dbReference type="GO" id="GO:0030288">
    <property type="term" value="C:outer membrane-bounded periplasmic space"/>
    <property type="evidence" value="ECO:0007669"/>
    <property type="project" value="TreeGrafter"/>
</dbReference>
<accession>B1XYP2</accession>
<proteinExistence type="inferred from homology"/>
<dbReference type="PANTHER" id="PTHR36504">
    <property type="entry name" value="LIPOPOLYSACCHARIDE EXPORT SYSTEM PROTEIN LPTA"/>
    <property type="match status" value="1"/>
</dbReference>
<evidence type="ECO:0000313" key="7">
    <source>
        <dbReference type="EMBL" id="ACB36478.1"/>
    </source>
</evidence>
<dbReference type="Proteomes" id="UP000001693">
    <property type="component" value="Chromosome"/>
</dbReference>
<name>B1XYP2_LEPCP</name>
<sequence precursor="true">MNTQFSVLSPAASDASCVAAREPGVDRAGRRGAAGWAVALLLSALAVTAQAERADRDLPLEFNAGQLKIDGKRKLQLLTGGVEITRGTLILKADQIELRETPAGQLAVASGSEAQPATFRQKRDGLDEVIEGQARRIEYDTVSQTVRFSQQAQVRLLRAGVLADQISGQTIVYDHGRDAIEIQGGAADGSSGGRVRGIVTPRPADAAGVKR</sequence>
<gene>
    <name evidence="4" type="primary">lptA</name>
    <name evidence="7" type="ordered locus">Lcho_4227</name>
</gene>
<dbReference type="HOGENOM" id="CLU_095993_1_0_4"/>
<dbReference type="InterPro" id="IPR014340">
    <property type="entry name" value="LptA"/>
</dbReference>
<organism evidence="7 8">
    <name type="scientific">Leptothrix cholodnii (strain ATCC 51168 / LMG 8142 / SP-6)</name>
    <name type="common">Leptothrix discophora (strain SP-6)</name>
    <dbReference type="NCBI Taxonomy" id="395495"/>
    <lineage>
        <taxon>Bacteria</taxon>
        <taxon>Pseudomonadati</taxon>
        <taxon>Pseudomonadota</taxon>
        <taxon>Betaproteobacteria</taxon>
        <taxon>Burkholderiales</taxon>
        <taxon>Sphaerotilaceae</taxon>
        <taxon>Leptothrix</taxon>
    </lineage>
</organism>
<dbReference type="GO" id="GO:0017089">
    <property type="term" value="F:glycolipid transfer activity"/>
    <property type="evidence" value="ECO:0007669"/>
    <property type="project" value="TreeGrafter"/>
</dbReference>
<evidence type="ECO:0000256" key="1">
    <source>
        <dbReference type="ARBA" id="ARBA00022448"/>
    </source>
</evidence>
<evidence type="ECO:0000256" key="5">
    <source>
        <dbReference type="SAM" id="MobiDB-lite"/>
    </source>
</evidence>
<dbReference type="GO" id="GO:0001530">
    <property type="term" value="F:lipopolysaccharide binding"/>
    <property type="evidence" value="ECO:0007669"/>
    <property type="project" value="InterPro"/>
</dbReference>
<keyword evidence="1 4" id="KW-0813">Transport</keyword>
<dbReference type="PANTHER" id="PTHR36504:SF1">
    <property type="entry name" value="LIPOPOLYSACCHARIDE EXPORT SYSTEM PROTEIN LPTA"/>
    <property type="match status" value="1"/>
</dbReference>
<dbReference type="GO" id="GO:0043165">
    <property type="term" value="P:Gram-negative-bacterium-type cell outer membrane assembly"/>
    <property type="evidence" value="ECO:0007669"/>
    <property type="project" value="UniProtKB-UniRule"/>
</dbReference>
<dbReference type="GO" id="GO:0009279">
    <property type="term" value="C:cell outer membrane"/>
    <property type="evidence" value="ECO:0007669"/>
    <property type="project" value="TreeGrafter"/>
</dbReference>
<dbReference type="AlphaFoldDB" id="B1XYP2"/>
<keyword evidence="3 4" id="KW-0574">Periplasm</keyword>
<dbReference type="InterPro" id="IPR052037">
    <property type="entry name" value="LPS_export_LptA"/>
</dbReference>
<protein>
    <recommendedName>
        <fullName evidence="4">Lipopolysaccharide export system protein LptA</fullName>
    </recommendedName>
</protein>
<dbReference type="Gene3D" id="2.60.450.10">
    <property type="entry name" value="Lipopolysaccharide (LPS) transport protein A like domain"/>
    <property type="match status" value="1"/>
</dbReference>
<reference evidence="7 8" key="1">
    <citation type="submission" date="2008-03" db="EMBL/GenBank/DDBJ databases">
        <title>Complete sequence of Leptothrix cholodnii SP-6.</title>
        <authorList>
            <consortium name="US DOE Joint Genome Institute"/>
            <person name="Copeland A."/>
            <person name="Lucas S."/>
            <person name="Lapidus A."/>
            <person name="Glavina del Rio T."/>
            <person name="Dalin E."/>
            <person name="Tice H."/>
            <person name="Bruce D."/>
            <person name="Goodwin L."/>
            <person name="Pitluck S."/>
            <person name="Chertkov O."/>
            <person name="Brettin T."/>
            <person name="Detter J.C."/>
            <person name="Han C."/>
            <person name="Kuske C.R."/>
            <person name="Schmutz J."/>
            <person name="Larimer F."/>
            <person name="Land M."/>
            <person name="Hauser L."/>
            <person name="Kyrpides N."/>
            <person name="Lykidis A."/>
            <person name="Emerson D."/>
            <person name="Richardson P."/>
        </authorList>
    </citation>
    <scope>NUCLEOTIDE SEQUENCE [LARGE SCALE GENOMIC DNA]</scope>
    <source>
        <strain evidence="8">ATCC 51168 / LMG 8142 / SP-6</strain>
    </source>
</reference>
<dbReference type="HAMAP" id="MF_01914">
    <property type="entry name" value="LPS_assembly_LptA"/>
    <property type="match status" value="1"/>
</dbReference>
<evidence type="ECO:0000259" key="6">
    <source>
        <dbReference type="Pfam" id="PF03968"/>
    </source>
</evidence>
<feature type="domain" description="Organic solvent tolerance-like N-terminal" evidence="6">
    <location>
        <begin position="63"/>
        <end position="175"/>
    </location>
</feature>
<keyword evidence="8" id="KW-1185">Reference proteome</keyword>
<dbReference type="KEGG" id="lch:Lcho_4227"/>
<evidence type="ECO:0000256" key="2">
    <source>
        <dbReference type="ARBA" id="ARBA00022729"/>
    </source>
</evidence>
<evidence type="ECO:0000256" key="3">
    <source>
        <dbReference type="ARBA" id="ARBA00022764"/>
    </source>
</evidence>
<dbReference type="EMBL" id="CP001013">
    <property type="protein sequence ID" value="ACB36478.1"/>
    <property type="molecule type" value="Genomic_DNA"/>
</dbReference>
<comment type="similarity">
    <text evidence="4">Belongs to the LptA family.</text>
</comment>
<feature type="region of interest" description="Disordered" evidence="5">
    <location>
        <begin position="184"/>
        <end position="211"/>
    </location>
</feature>
<dbReference type="InterPro" id="IPR005653">
    <property type="entry name" value="OstA-like_N"/>
</dbReference>
<comment type="function">
    <text evidence="4">Involved in the assembly of lipopolysaccharide (LPS). Required for the translocation of LPS from the inner membrane to the outer membrane.</text>
</comment>
<dbReference type="Pfam" id="PF03968">
    <property type="entry name" value="LptD_N"/>
    <property type="match status" value="1"/>
</dbReference>
<comment type="subcellular location">
    <subcellularLocation>
        <location evidence="4">Periplasm</location>
    </subcellularLocation>
</comment>
<evidence type="ECO:0000256" key="4">
    <source>
        <dbReference type="HAMAP-Rule" id="MF_01914"/>
    </source>
</evidence>
<feature type="compositionally biased region" description="Gly residues" evidence="5">
    <location>
        <begin position="186"/>
        <end position="195"/>
    </location>
</feature>
<dbReference type="RefSeq" id="WP_012349219.1">
    <property type="nucleotide sequence ID" value="NC_010524.1"/>
</dbReference>
<evidence type="ECO:0000313" key="8">
    <source>
        <dbReference type="Proteomes" id="UP000001693"/>
    </source>
</evidence>
<comment type="subunit">
    <text evidence="4">Component of the lipopolysaccharide transport and assembly complex.</text>
</comment>
<dbReference type="NCBIfam" id="TIGR03002">
    <property type="entry name" value="outer_YhbN_LptA"/>
    <property type="match status" value="1"/>
</dbReference>